<comment type="caution">
    <text evidence="2">The sequence shown here is derived from an EMBL/GenBank/DDBJ whole genome shotgun (WGS) entry which is preliminary data.</text>
</comment>
<feature type="region of interest" description="Disordered" evidence="1">
    <location>
        <begin position="465"/>
        <end position="496"/>
    </location>
</feature>
<sequence length="496" mass="54362">MTATFGDFVDGARAHMEIAAAHTHSGDRDHDSAAIYQAGASLTATLARCASGFGGSSQLARPLHDASHLLSLVESAGRRHEHPIPMHLSAAATAWGAADDLLATHFAPRRTHARSDWSSVISDQHVRDQLLKDVADTALMLSAILRRTRPIHILGIQAVPHLLASPAIIEASQLDGSAALGAVPLNQLAQPLATPHLPQSPDELCQGIISGTDALRSLSYQYLENGPSEWPRTALAATITTHIGARLLNQLTRRAYELNSDRRHDLSMLLQHATDGFEQAHAAWKGVRHAWHRHLSPGRFASSVRQQHLEQVIVRLGRLLHTNPLWTPVPQHASPIRKPAEIAQNTSHMVPMLRSLLHASEALGTIAEQDRTGALRAIMRGGLSRGDTELLRIAYLDLAAPTARTSWALSEAIFLSSDSEQRLQLWPEIHSMQLRRPPTTREIVRERPKTERWLDWTATRSAVSDARFGLPATPTMPSRLSGPAQTSGPKEHRKTR</sequence>
<dbReference type="EMBL" id="BOOR01000033">
    <property type="protein sequence ID" value="GII56092.1"/>
    <property type="molecule type" value="Genomic_DNA"/>
</dbReference>
<proteinExistence type="predicted"/>
<evidence type="ECO:0000256" key="1">
    <source>
        <dbReference type="SAM" id="MobiDB-lite"/>
    </source>
</evidence>
<reference evidence="2" key="1">
    <citation type="submission" date="2021-01" db="EMBL/GenBank/DDBJ databases">
        <title>Whole genome shotgun sequence of Planotetraspora thailandica NBRC 104271.</title>
        <authorList>
            <person name="Komaki H."/>
            <person name="Tamura T."/>
        </authorList>
    </citation>
    <scope>NUCLEOTIDE SEQUENCE</scope>
    <source>
        <strain evidence="2">NBRC 104271</strain>
    </source>
</reference>
<organism evidence="2 3">
    <name type="scientific">Planotetraspora thailandica</name>
    <dbReference type="NCBI Taxonomy" id="487172"/>
    <lineage>
        <taxon>Bacteria</taxon>
        <taxon>Bacillati</taxon>
        <taxon>Actinomycetota</taxon>
        <taxon>Actinomycetes</taxon>
        <taxon>Streptosporangiales</taxon>
        <taxon>Streptosporangiaceae</taxon>
        <taxon>Planotetraspora</taxon>
    </lineage>
</organism>
<keyword evidence="3" id="KW-1185">Reference proteome</keyword>
<evidence type="ECO:0000313" key="3">
    <source>
        <dbReference type="Proteomes" id="UP000605992"/>
    </source>
</evidence>
<dbReference type="Proteomes" id="UP000605992">
    <property type="component" value="Unassembled WGS sequence"/>
</dbReference>
<protein>
    <submittedName>
        <fullName evidence="2">Uncharacterized protein</fullName>
    </submittedName>
</protein>
<name>A0A8J3XV31_9ACTN</name>
<accession>A0A8J3XV31</accession>
<evidence type="ECO:0000313" key="2">
    <source>
        <dbReference type="EMBL" id="GII56092.1"/>
    </source>
</evidence>
<feature type="compositionally biased region" description="Polar residues" evidence="1">
    <location>
        <begin position="475"/>
        <end position="488"/>
    </location>
</feature>
<gene>
    <name evidence="2" type="ORF">Pth03_44810</name>
</gene>
<dbReference type="AlphaFoldDB" id="A0A8J3XV31"/>